<dbReference type="InterPro" id="IPR027417">
    <property type="entry name" value="P-loop_NTPase"/>
</dbReference>
<proteinExistence type="predicted"/>
<dbReference type="Gene3D" id="3.40.50.300">
    <property type="entry name" value="P-loop containing nucleotide triphosphate hydrolases"/>
    <property type="match status" value="1"/>
</dbReference>
<dbReference type="Proteomes" id="UP000824200">
    <property type="component" value="Unassembled WGS sequence"/>
</dbReference>
<dbReference type="EMBL" id="DVHL01000045">
    <property type="protein sequence ID" value="HIR66357.1"/>
    <property type="molecule type" value="Genomic_DNA"/>
</dbReference>
<sequence>MIRLNNVCKTYAKSNTMAVKNLSLEIKDGEIFGFLGPNGAGKSTTIKMITGILTPDSGTIEVNGTLMSENPSLVKSQIGYVPDNHETYDTLKGIEYLNFIGAMYDVAEEQLKVRIEEYATLFGLKDSLGNMISSYSHGMKQKLSLIAALIHQPKVWILDEPMTGLDPQSAYTLKQLMRKHADNGNTVFFSSHVIDVVEKVCDRIGIINHGELVAVDTLEKIRADKNVSLESIFLAITSDGNVQSEIDAALNGDKK</sequence>
<comment type="caution">
    <text evidence="5">The sequence shown here is derived from an EMBL/GenBank/DDBJ whole genome shotgun (WGS) entry which is preliminary data.</text>
</comment>
<evidence type="ECO:0000256" key="2">
    <source>
        <dbReference type="ARBA" id="ARBA00022741"/>
    </source>
</evidence>
<gene>
    <name evidence="5" type="ORF">IAC95_05710</name>
</gene>
<dbReference type="Pfam" id="PF00005">
    <property type="entry name" value="ABC_tran"/>
    <property type="match status" value="1"/>
</dbReference>
<dbReference type="CDD" id="cd03230">
    <property type="entry name" value="ABC_DR_subfamily_A"/>
    <property type="match status" value="1"/>
</dbReference>
<reference evidence="5" key="2">
    <citation type="journal article" date="2021" name="PeerJ">
        <title>Extensive microbial diversity within the chicken gut microbiome revealed by metagenomics and culture.</title>
        <authorList>
            <person name="Gilroy R."/>
            <person name="Ravi A."/>
            <person name="Getino M."/>
            <person name="Pursley I."/>
            <person name="Horton D.L."/>
            <person name="Alikhan N.F."/>
            <person name="Baker D."/>
            <person name="Gharbi K."/>
            <person name="Hall N."/>
            <person name="Watson M."/>
            <person name="Adriaenssens E.M."/>
            <person name="Foster-Nyarko E."/>
            <person name="Jarju S."/>
            <person name="Secka A."/>
            <person name="Antonio M."/>
            <person name="Oren A."/>
            <person name="Chaudhuri R.R."/>
            <person name="La Ragione R."/>
            <person name="Hildebrand F."/>
            <person name="Pallen M.J."/>
        </authorList>
    </citation>
    <scope>NUCLEOTIDE SEQUENCE</scope>
    <source>
        <strain evidence="5">CHK121-14286</strain>
    </source>
</reference>
<dbReference type="PROSITE" id="PS00211">
    <property type="entry name" value="ABC_TRANSPORTER_1"/>
    <property type="match status" value="1"/>
</dbReference>
<dbReference type="SUPFAM" id="SSF52540">
    <property type="entry name" value="P-loop containing nucleoside triphosphate hydrolases"/>
    <property type="match status" value="1"/>
</dbReference>
<reference evidence="5" key="1">
    <citation type="submission" date="2020-10" db="EMBL/GenBank/DDBJ databases">
        <authorList>
            <person name="Gilroy R."/>
        </authorList>
    </citation>
    <scope>NUCLEOTIDE SEQUENCE</scope>
    <source>
        <strain evidence="5">CHK121-14286</strain>
    </source>
</reference>
<dbReference type="PANTHER" id="PTHR42939:SF1">
    <property type="entry name" value="ABC TRANSPORTER ATP-BINDING PROTEIN ALBC-RELATED"/>
    <property type="match status" value="1"/>
</dbReference>
<dbReference type="PROSITE" id="PS50893">
    <property type="entry name" value="ABC_TRANSPORTER_2"/>
    <property type="match status" value="1"/>
</dbReference>
<dbReference type="AlphaFoldDB" id="A0A9D1E4I2"/>
<keyword evidence="3 5" id="KW-0067">ATP-binding</keyword>
<dbReference type="GO" id="GO:0005524">
    <property type="term" value="F:ATP binding"/>
    <property type="evidence" value="ECO:0007669"/>
    <property type="project" value="UniProtKB-KW"/>
</dbReference>
<evidence type="ECO:0000259" key="4">
    <source>
        <dbReference type="PROSITE" id="PS50893"/>
    </source>
</evidence>
<dbReference type="InterPro" id="IPR003439">
    <property type="entry name" value="ABC_transporter-like_ATP-bd"/>
</dbReference>
<dbReference type="InterPro" id="IPR051782">
    <property type="entry name" value="ABC_Transporter_VariousFunc"/>
</dbReference>
<protein>
    <submittedName>
        <fullName evidence="5">ABC transporter ATP-binding protein</fullName>
    </submittedName>
</protein>
<feature type="domain" description="ABC transporter" evidence="4">
    <location>
        <begin position="2"/>
        <end position="234"/>
    </location>
</feature>
<organism evidence="5 6">
    <name type="scientific">Candidatus Fimimonas gallinarum</name>
    <dbReference type="NCBI Taxonomy" id="2840821"/>
    <lineage>
        <taxon>Bacteria</taxon>
        <taxon>Pseudomonadati</taxon>
        <taxon>Myxococcota</taxon>
        <taxon>Myxococcia</taxon>
        <taxon>Myxococcales</taxon>
        <taxon>Cystobacterineae</taxon>
        <taxon>Myxococcaceae</taxon>
        <taxon>Myxococcaceae incertae sedis</taxon>
        <taxon>Candidatus Fimimonas</taxon>
    </lineage>
</organism>
<evidence type="ECO:0000256" key="3">
    <source>
        <dbReference type="ARBA" id="ARBA00022840"/>
    </source>
</evidence>
<dbReference type="GO" id="GO:0016887">
    <property type="term" value="F:ATP hydrolysis activity"/>
    <property type="evidence" value="ECO:0007669"/>
    <property type="project" value="InterPro"/>
</dbReference>
<dbReference type="InterPro" id="IPR017871">
    <property type="entry name" value="ABC_transporter-like_CS"/>
</dbReference>
<evidence type="ECO:0000313" key="6">
    <source>
        <dbReference type="Proteomes" id="UP000824200"/>
    </source>
</evidence>
<dbReference type="PANTHER" id="PTHR42939">
    <property type="entry name" value="ABC TRANSPORTER ATP-BINDING PROTEIN ALBC-RELATED"/>
    <property type="match status" value="1"/>
</dbReference>
<dbReference type="InterPro" id="IPR003593">
    <property type="entry name" value="AAA+_ATPase"/>
</dbReference>
<evidence type="ECO:0000313" key="5">
    <source>
        <dbReference type="EMBL" id="HIR66357.1"/>
    </source>
</evidence>
<accession>A0A9D1E4I2</accession>
<keyword evidence="2" id="KW-0547">Nucleotide-binding</keyword>
<name>A0A9D1E4I2_9BACT</name>
<keyword evidence="1" id="KW-0813">Transport</keyword>
<dbReference type="SMART" id="SM00382">
    <property type="entry name" value="AAA"/>
    <property type="match status" value="1"/>
</dbReference>
<evidence type="ECO:0000256" key="1">
    <source>
        <dbReference type="ARBA" id="ARBA00022448"/>
    </source>
</evidence>